<dbReference type="PROSITE" id="PS00710">
    <property type="entry name" value="PGM_PMM"/>
    <property type="match status" value="1"/>
</dbReference>
<evidence type="ECO:0000259" key="9">
    <source>
        <dbReference type="Pfam" id="PF00408"/>
    </source>
</evidence>
<evidence type="ECO:0000256" key="7">
    <source>
        <dbReference type="RuleBase" id="RU004326"/>
    </source>
</evidence>
<accession>A0ABP8Z958</accession>
<feature type="binding site" evidence="6">
    <location>
        <position position="243"/>
    </location>
    <ligand>
        <name>Mg(2+)</name>
        <dbReference type="ChEBI" id="CHEBI:18420"/>
    </ligand>
</feature>
<comment type="similarity">
    <text evidence="1 6 7">Belongs to the phosphohexose mutase family.</text>
</comment>
<proteinExistence type="inferred from homology"/>
<evidence type="ECO:0000259" key="11">
    <source>
        <dbReference type="Pfam" id="PF02879"/>
    </source>
</evidence>
<reference evidence="14" key="1">
    <citation type="journal article" date="2019" name="Int. J. Syst. Evol. Microbiol.">
        <title>The Global Catalogue of Microorganisms (GCM) 10K type strain sequencing project: providing services to taxonomists for standard genome sequencing and annotation.</title>
        <authorList>
            <consortium name="The Broad Institute Genomics Platform"/>
            <consortium name="The Broad Institute Genome Sequencing Center for Infectious Disease"/>
            <person name="Wu L."/>
            <person name="Ma J."/>
        </authorList>
    </citation>
    <scope>NUCLEOTIDE SEQUENCE [LARGE SCALE GENOMIC DNA]</scope>
    <source>
        <strain evidence="14">JCM 19015</strain>
    </source>
</reference>
<comment type="function">
    <text evidence="6 8">Catalyzes the conversion of glucosamine-6-phosphate to glucosamine-1-phosphate.</text>
</comment>
<feature type="binding site" evidence="6">
    <location>
        <position position="245"/>
    </location>
    <ligand>
        <name>Mg(2+)</name>
        <dbReference type="ChEBI" id="CHEBI:18420"/>
    </ligand>
</feature>
<feature type="active site" description="Phosphoserine intermediate" evidence="6">
    <location>
        <position position="104"/>
    </location>
</feature>
<gene>
    <name evidence="6 13" type="primary">glmM</name>
    <name evidence="13" type="ORF">GCM10025783_22960</name>
</gene>
<dbReference type="InterPro" id="IPR016055">
    <property type="entry name" value="A-D-PHexomutase_a/b/a-I/II/III"/>
</dbReference>
<evidence type="ECO:0000259" key="10">
    <source>
        <dbReference type="Pfam" id="PF02878"/>
    </source>
</evidence>
<keyword evidence="2 6" id="KW-0597">Phosphoprotein</keyword>
<protein>
    <recommendedName>
        <fullName evidence="6 8">Phosphoglucosamine mutase</fullName>
        <ecNumber evidence="6 8">5.4.2.10</ecNumber>
    </recommendedName>
</protein>
<evidence type="ECO:0000256" key="5">
    <source>
        <dbReference type="ARBA" id="ARBA00023235"/>
    </source>
</evidence>
<dbReference type="InterPro" id="IPR005844">
    <property type="entry name" value="A-D-PHexomutase_a/b/a-I"/>
</dbReference>
<dbReference type="InterPro" id="IPR036900">
    <property type="entry name" value="A-D-PHexomutase_C_sf"/>
</dbReference>
<evidence type="ECO:0000256" key="6">
    <source>
        <dbReference type="HAMAP-Rule" id="MF_01554"/>
    </source>
</evidence>
<dbReference type="InterPro" id="IPR005845">
    <property type="entry name" value="A-D-PHexomutase_a/b/a-II"/>
</dbReference>
<evidence type="ECO:0000256" key="1">
    <source>
        <dbReference type="ARBA" id="ARBA00010231"/>
    </source>
</evidence>
<feature type="domain" description="Alpha-D-phosphohexomutase alpha/beta/alpha" evidence="12">
    <location>
        <begin position="258"/>
        <end position="366"/>
    </location>
</feature>
<keyword evidence="14" id="KW-1185">Reference proteome</keyword>
<keyword evidence="5 6" id="KW-0413">Isomerase</keyword>
<feature type="binding site" evidence="6">
    <location>
        <position position="241"/>
    </location>
    <ligand>
        <name>Mg(2+)</name>
        <dbReference type="ChEBI" id="CHEBI:18420"/>
    </ligand>
</feature>
<dbReference type="SUPFAM" id="SSF55957">
    <property type="entry name" value="Phosphoglucomutase, C-terminal domain"/>
    <property type="match status" value="1"/>
</dbReference>
<dbReference type="EMBL" id="BAABLP010000004">
    <property type="protein sequence ID" value="GAA4749930.1"/>
    <property type="molecule type" value="Genomic_DNA"/>
</dbReference>
<dbReference type="InterPro" id="IPR005843">
    <property type="entry name" value="A-D-PHexomutase_C"/>
</dbReference>
<dbReference type="CDD" id="cd05802">
    <property type="entry name" value="GlmM"/>
    <property type="match status" value="1"/>
</dbReference>
<comment type="catalytic activity">
    <reaction evidence="6 8">
        <text>alpha-D-glucosamine 1-phosphate = D-glucosamine 6-phosphate</text>
        <dbReference type="Rhea" id="RHEA:23424"/>
        <dbReference type="ChEBI" id="CHEBI:58516"/>
        <dbReference type="ChEBI" id="CHEBI:58725"/>
        <dbReference type="EC" id="5.4.2.10"/>
    </reaction>
</comment>
<evidence type="ECO:0000256" key="3">
    <source>
        <dbReference type="ARBA" id="ARBA00022723"/>
    </source>
</evidence>
<feature type="modified residue" description="Phosphoserine" evidence="6">
    <location>
        <position position="104"/>
    </location>
</feature>
<dbReference type="PANTHER" id="PTHR42946:SF1">
    <property type="entry name" value="PHOSPHOGLUCOMUTASE (ALPHA-D-GLUCOSE-1,6-BISPHOSPHATE-DEPENDENT)"/>
    <property type="match status" value="1"/>
</dbReference>
<dbReference type="InterPro" id="IPR005846">
    <property type="entry name" value="A-D-PHexomutase_a/b/a-III"/>
</dbReference>
<dbReference type="Gene3D" id="3.40.120.10">
    <property type="entry name" value="Alpha-D-Glucose-1,6-Bisphosphate, subunit A, domain 3"/>
    <property type="match status" value="3"/>
</dbReference>
<evidence type="ECO:0000313" key="14">
    <source>
        <dbReference type="Proteomes" id="UP001500121"/>
    </source>
</evidence>
<evidence type="ECO:0000313" key="13">
    <source>
        <dbReference type="EMBL" id="GAA4749930.1"/>
    </source>
</evidence>
<dbReference type="Pfam" id="PF00408">
    <property type="entry name" value="PGM_PMM_IV"/>
    <property type="match status" value="1"/>
</dbReference>
<feature type="binding site" description="via phosphate group" evidence="6">
    <location>
        <position position="104"/>
    </location>
    <ligand>
        <name>Mg(2+)</name>
        <dbReference type="ChEBI" id="CHEBI:18420"/>
    </ligand>
</feature>
<feature type="domain" description="Alpha-D-phosphohexomutase alpha/beta/alpha" evidence="11">
    <location>
        <begin position="159"/>
        <end position="254"/>
    </location>
</feature>
<dbReference type="Gene3D" id="3.30.310.50">
    <property type="entry name" value="Alpha-D-phosphohexomutase, C-terminal domain"/>
    <property type="match status" value="1"/>
</dbReference>
<sequence length="451" mass="46718">MPRLFGTDGVRGLANREVTAELALSLAQAAAHVLGDGPRSEGRRPVAVLARDPRISGEFISAAVAAGLAGSGVDVFDAGVIPTPAAAFLIADIRADFGVMISASHNPAPDNGIKIFAAGGRKLPDETEDRIQAAMAEPPLAPVGAEVGRITRFADAEDRYVVHLIESLPHRLEGLTVVLDCANGAAAGVSPEAFHLAGAEVVPIGNDPDGMNINDGVGSTHLEHLAAEVLRTGADAGIAHDGDADRCLAVDAHGNVLDGDRIMAILAKAMHARGALREDTLVTTVMSNIGLHRAMREAGISVLQTRVGDRYVLEELGARDLSLGGEQSGHVIMADHATTGDGLLTGLHLLAEVARSGRTLADLAAEVTIYPQVLVNVRDVDRHRADDEVVLAAVAAAEARLGDSGRVLLRPSGTEPVVRVMVEAAELADAESVAEGLVAVVRDRLALPPAS</sequence>
<comment type="PTM">
    <text evidence="6">Activated by phosphorylation.</text>
</comment>
<evidence type="ECO:0000256" key="2">
    <source>
        <dbReference type="ARBA" id="ARBA00022553"/>
    </source>
</evidence>
<dbReference type="RefSeq" id="WP_345481333.1">
    <property type="nucleotide sequence ID" value="NZ_BAABLP010000004.1"/>
</dbReference>
<evidence type="ECO:0000256" key="8">
    <source>
        <dbReference type="RuleBase" id="RU004327"/>
    </source>
</evidence>
<dbReference type="Pfam" id="PF02878">
    <property type="entry name" value="PGM_PMM_I"/>
    <property type="match status" value="1"/>
</dbReference>
<name>A0ABP8Z958_9MICO</name>
<feature type="domain" description="Alpha-D-phosphohexomutase alpha/beta/alpha" evidence="10">
    <location>
        <begin position="3"/>
        <end position="137"/>
    </location>
</feature>
<evidence type="ECO:0000259" key="12">
    <source>
        <dbReference type="Pfam" id="PF02880"/>
    </source>
</evidence>
<dbReference type="EC" id="5.4.2.10" evidence="6 8"/>
<dbReference type="Proteomes" id="UP001500121">
    <property type="component" value="Unassembled WGS sequence"/>
</dbReference>
<evidence type="ECO:0000256" key="4">
    <source>
        <dbReference type="ARBA" id="ARBA00022842"/>
    </source>
</evidence>
<keyword evidence="3 6" id="KW-0479">Metal-binding</keyword>
<dbReference type="SUPFAM" id="SSF53738">
    <property type="entry name" value="Phosphoglucomutase, first 3 domains"/>
    <property type="match status" value="3"/>
</dbReference>
<dbReference type="InterPro" id="IPR005841">
    <property type="entry name" value="Alpha-D-phosphohexomutase_SF"/>
</dbReference>
<dbReference type="InterPro" id="IPR050060">
    <property type="entry name" value="Phosphoglucosamine_mutase"/>
</dbReference>
<dbReference type="Pfam" id="PF02879">
    <property type="entry name" value="PGM_PMM_II"/>
    <property type="match status" value="1"/>
</dbReference>
<comment type="cofactor">
    <cofactor evidence="6">
        <name>Mg(2+)</name>
        <dbReference type="ChEBI" id="CHEBI:18420"/>
    </cofactor>
    <text evidence="6">Binds 1 Mg(2+) ion per subunit.</text>
</comment>
<dbReference type="InterPro" id="IPR006352">
    <property type="entry name" value="GlmM_bact"/>
</dbReference>
<keyword evidence="4 6" id="KW-0460">Magnesium</keyword>
<comment type="caution">
    <text evidence="13">The sequence shown here is derived from an EMBL/GenBank/DDBJ whole genome shotgun (WGS) entry which is preliminary data.</text>
</comment>
<dbReference type="HAMAP" id="MF_01554_B">
    <property type="entry name" value="GlmM_B"/>
    <property type="match status" value="1"/>
</dbReference>
<dbReference type="Pfam" id="PF02880">
    <property type="entry name" value="PGM_PMM_III"/>
    <property type="match status" value="1"/>
</dbReference>
<feature type="domain" description="Alpha-D-phosphohexomutase C-terminal" evidence="9">
    <location>
        <begin position="375"/>
        <end position="437"/>
    </location>
</feature>
<dbReference type="NCBIfam" id="TIGR01455">
    <property type="entry name" value="glmM"/>
    <property type="match status" value="1"/>
</dbReference>
<dbReference type="InterPro" id="IPR016066">
    <property type="entry name" value="A-D-PHexomutase_CS"/>
</dbReference>
<dbReference type="PRINTS" id="PR00509">
    <property type="entry name" value="PGMPMM"/>
</dbReference>
<dbReference type="PANTHER" id="PTHR42946">
    <property type="entry name" value="PHOSPHOHEXOSE MUTASE"/>
    <property type="match status" value="1"/>
</dbReference>
<organism evidence="13 14">
    <name type="scientific">Amnibacterium soli</name>
    <dbReference type="NCBI Taxonomy" id="1282736"/>
    <lineage>
        <taxon>Bacteria</taxon>
        <taxon>Bacillati</taxon>
        <taxon>Actinomycetota</taxon>
        <taxon>Actinomycetes</taxon>
        <taxon>Micrococcales</taxon>
        <taxon>Microbacteriaceae</taxon>
        <taxon>Amnibacterium</taxon>
    </lineage>
</organism>